<evidence type="ECO:0000256" key="2">
    <source>
        <dbReference type="SAM" id="Phobius"/>
    </source>
</evidence>
<dbReference type="InterPro" id="IPR009078">
    <property type="entry name" value="Ferritin-like_SF"/>
</dbReference>
<comment type="similarity">
    <text evidence="1">Belongs to the ribonucleoside diphosphate reductase small chain family.</text>
</comment>
<keyword evidence="4" id="KW-1185">Reference proteome</keyword>
<evidence type="ECO:0000313" key="4">
    <source>
        <dbReference type="Proteomes" id="UP001190700"/>
    </source>
</evidence>
<keyword evidence="2" id="KW-1133">Transmembrane helix</keyword>
<dbReference type="InterPro" id="IPR033909">
    <property type="entry name" value="RNR_small"/>
</dbReference>
<organism evidence="3 4">
    <name type="scientific">Cymbomonas tetramitiformis</name>
    <dbReference type="NCBI Taxonomy" id="36881"/>
    <lineage>
        <taxon>Eukaryota</taxon>
        <taxon>Viridiplantae</taxon>
        <taxon>Chlorophyta</taxon>
        <taxon>Pyramimonadophyceae</taxon>
        <taxon>Pyramimonadales</taxon>
        <taxon>Pyramimonadaceae</taxon>
        <taxon>Cymbomonas</taxon>
    </lineage>
</organism>
<comment type="caution">
    <text evidence="3">The sequence shown here is derived from an EMBL/GenBank/DDBJ whole genome shotgun (WGS) entry which is preliminary data.</text>
</comment>
<proteinExistence type="inferred from homology"/>
<dbReference type="Pfam" id="PF00268">
    <property type="entry name" value="Ribonuc_red_sm"/>
    <property type="match status" value="1"/>
</dbReference>
<reference evidence="3 4" key="1">
    <citation type="journal article" date="2015" name="Genome Biol. Evol.">
        <title>Comparative Genomics of a Bacterivorous Green Alga Reveals Evolutionary Causalities and Consequences of Phago-Mixotrophic Mode of Nutrition.</title>
        <authorList>
            <person name="Burns J.A."/>
            <person name="Paasch A."/>
            <person name="Narechania A."/>
            <person name="Kim E."/>
        </authorList>
    </citation>
    <scope>NUCLEOTIDE SEQUENCE [LARGE SCALE GENOMIC DNA]</scope>
    <source>
        <strain evidence="3 4">PLY_AMNH</strain>
    </source>
</reference>
<dbReference type="GO" id="GO:0009263">
    <property type="term" value="P:deoxyribonucleotide biosynthetic process"/>
    <property type="evidence" value="ECO:0007669"/>
    <property type="project" value="InterPro"/>
</dbReference>
<dbReference type="EMBL" id="LGRX02035271">
    <property type="protein sequence ID" value="KAK3235555.1"/>
    <property type="molecule type" value="Genomic_DNA"/>
</dbReference>
<dbReference type="Proteomes" id="UP001190700">
    <property type="component" value="Unassembled WGS sequence"/>
</dbReference>
<dbReference type="CDD" id="cd01049">
    <property type="entry name" value="RNRR2"/>
    <property type="match status" value="1"/>
</dbReference>
<dbReference type="AlphaFoldDB" id="A0AAE0EQX4"/>
<evidence type="ECO:0000256" key="1">
    <source>
        <dbReference type="ARBA" id="ARBA00009303"/>
    </source>
</evidence>
<accession>A0AAE0EQX4</accession>
<dbReference type="InterPro" id="IPR012348">
    <property type="entry name" value="RNR-like"/>
</dbReference>
<protein>
    <submittedName>
        <fullName evidence="3">Uncharacterized protein</fullName>
    </submittedName>
</protein>
<dbReference type="PANTHER" id="PTHR23409:SF18">
    <property type="entry name" value="RIBONUCLEOSIDE-DIPHOSPHATE REDUCTASE SUBUNIT M2"/>
    <property type="match status" value="1"/>
</dbReference>
<feature type="transmembrane region" description="Helical" evidence="2">
    <location>
        <begin position="58"/>
        <end position="79"/>
    </location>
</feature>
<gene>
    <name evidence="3" type="ORF">CYMTET_54262</name>
</gene>
<name>A0AAE0EQX4_9CHLO</name>
<keyword evidence="2" id="KW-0812">Transmembrane</keyword>
<keyword evidence="2" id="KW-0472">Membrane</keyword>
<dbReference type="InterPro" id="IPR000358">
    <property type="entry name" value="RNR_small_fam"/>
</dbReference>
<dbReference type="Gene3D" id="1.10.620.20">
    <property type="entry name" value="Ribonucleotide Reductase, subunit A"/>
    <property type="match status" value="1"/>
</dbReference>
<evidence type="ECO:0000313" key="3">
    <source>
        <dbReference type="EMBL" id="KAK3235555.1"/>
    </source>
</evidence>
<dbReference type="GO" id="GO:0016491">
    <property type="term" value="F:oxidoreductase activity"/>
    <property type="evidence" value="ECO:0007669"/>
    <property type="project" value="InterPro"/>
</dbReference>
<dbReference type="SUPFAM" id="SSF47240">
    <property type="entry name" value="Ferritin-like"/>
    <property type="match status" value="1"/>
</dbReference>
<sequence length="244" mass="28030">MIENVHSEVYSIFIESLIKDPQEKKETFEAAHTNSCVKRKTEWAQRYIESQSSFSTRLLAFACVEGIFFSASFCAIFYMKKQGLMPGLSFSNELIARDEGMHRDFACLLLRERAADPSKETLTLETALEVVREAVEIEKEFVRDALRVDLLGMNADLMQEYVEFCADHLLSNVVAFDKAKGVHRTAGPMYHARNPFDWMESISLTGKTNFFEKRVSEYQKSNVARSTDKASNFDIFKFTQTEDF</sequence>
<dbReference type="PANTHER" id="PTHR23409">
    <property type="entry name" value="RIBONUCLEOSIDE-DIPHOSPHATE REDUCTASE SMALL CHAIN"/>
    <property type="match status" value="1"/>
</dbReference>